<keyword evidence="1" id="KW-0732">Signal</keyword>
<dbReference type="SUPFAM" id="SSF52129">
    <property type="entry name" value="Caspase-like"/>
    <property type="match status" value="1"/>
</dbReference>
<dbReference type="PANTHER" id="PTHR22576:SF37">
    <property type="entry name" value="MUCOSA-ASSOCIATED LYMPHOID TISSUE LYMPHOMA TRANSLOCATION PROTEIN 1"/>
    <property type="match status" value="1"/>
</dbReference>
<dbReference type="Gene3D" id="3.40.50.1460">
    <property type="match status" value="1"/>
</dbReference>
<dbReference type="InterPro" id="IPR001309">
    <property type="entry name" value="Pept_C14_p20"/>
</dbReference>
<dbReference type="EMBL" id="JAHHZF010000001">
    <property type="protein sequence ID" value="MBT9287977.1"/>
    <property type="molecule type" value="Genomic_DNA"/>
</dbReference>
<dbReference type="RefSeq" id="WP_261966670.1">
    <property type="nucleotide sequence ID" value="NZ_JAHHZF010000001.1"/>
</dbReference>
<feature type="chain" id="PRO_5037144844" evidence="1">
    <location>
        <begin position="28"/>
        <end position="251"/>
    </location>
</feature>
<name>A0A947D4H1_9HYPH</name>
<dbReference type="PANTHER" id="PTHR22576">
    <property type="entry name" value="MUCOSA ASSOCIATED LYMPHOID TISSUE LYMPHOMA TRANSLOCATION PROTEIN 1/PARACASPASE"/>
    <property type="match status" value="1"/>
</dbReference>
<sequence length="251" mass="26390">MPNLVRSVLRLAVVASLISAGAGFASAGITNPSTTVAGVKRETFLVIHASLPGRAALDCLSPCNGSPLSEVFVRHFGRETRASAFADAFTTEVDTISGGRQRSWSMNAGSSSRAILPDGCKPVALVFANADYRFASRLRGPVLDERRVTQHLRSLDVPTTSIVDADGATLRAALSAFVSKLGSDSCAIVYLAGHGVDIDGRHYFAGTDIDTSGGKAPDEQAIDIDDLLRQVGDGAVVVLDMNFSKVKPSVR</sequence>
<dbReference type="GO" id="GO:0006508">
    <property type="term" value="P:proteolysis"/>
    <property type="evidence" value="ECO:0007669"/>
    <property type="project" value="InterPro"/>
</dbReference>
<dbReference type="PROSITE" id="PS50208">
    <property type="entry name" value="CASPASE_P20"/>
    <property type="match status" value="1"/>
</dbReference>
<evidence type="ECO:0000313" key="3">
    <source>
        <dbReference type="EMBL" id="MBT9287977.1"/>
    </source>
</evidence>
<feature type="domain" description="Caspase family p20" evidence="2">
    <location>
        <begin position="123"/>
        <end position="197"/>
    </location>
</feature>
<protein>
    <submittedName>
        <fullName evidence="3">Caspase family protein</fullName>
    </submittedName>
</protein>
<gene>
    <name evidence="3" type="ORF">KL771_00840</name>
</gene>
<dbReference type="InterPro" id="IPR011600">
    <property type="entry name" value="Pept_C14_caspase"/>
</dbReference>
<evidence type="ECO:0000256" key="1">
    <source>
        <dbReference type="SAM" id="SignalP"/>
    </source>
</evidence>
<organism evidence="3 4">
    <name type="scientific">Prosthecodimorpha staleyi</name>
    <dbReference type="NCBI Taxonomy" id="2840188"/>
    <lineage>
        <taxon>Bacteria</taxon>
        <taxon>Pseudomonadati</taxon>
        <taxon>Pseudomonadota</taxon>
        <taxon>Alphaproteobacteria</taxon>
        <taxon>Hyphomicrobiales</taxon>
        <taxon>Ancalomicrobiaceae</taxon>
        <taxon>Prosthecodimorpha</taxon>
    </lineage>
</organism>
<feature type="signal peptide" evidence="1">
    <location>
        <begin position="1"/>
        <end position="27"/>
    </location>
</feature>
<dbReference type="AlphaFoldDB" id="A0A947D4H1"/>
<dbReference type="InterPro" id="IPR052039">
    <property type="entry name" value="Caspase-related_regulators"/>
</dbReference>
<dbReference type="Proteomes" id="UP000766595">
    <property type="component" value="Unassembled WGS sequence"/>
</dbReference>
<dbReference type="GO" id="GO:0004197">
    <property type="term" value="F:cysteine-type endopeptidase activity"/>
    <property type="evidence" value="ECO:0007669"/>
    <property type="project" value="InterPro"/>
</dbReference>
<comment type="caution">
    <text evidence="3">The sequence shown here is derived from an EMBL/GenBank/DDBJ whole genome shotgun (WGS) entry which is preliminary data.</text>
</comment>
<dbReference type="Pfam" id="PF00656">
    <property type="entry name" value="Peptidase_C14"/>
    <property type="match status" value="1"/>
</dbReference>
<reference evidence="3 4" key="1">
    <citation type="submission" date="2021-06" db="EMBL/GenBank/DDBJ databases">
        <authorList>
            <person name="Grouzdev D.S."/>
            <person name="Koziaeva V."/>
        </authorList>
    </citation>
    <scope>NUCLEOTIDE SEQUENCE [LARGE SCALE GENOMIC DNA]</scope>
    <source>
        <strain evidence="3 4">22</strain>
    </source>
</reference>
<accession>A0A947D4H1</accession>
<dbReference type="InterPro" id="IPR029030">
    <property type="entry name" value="Caspase-like_dom_sf"/>
</dbReference>
<evidence type="ECO:0000313" key="4">
    <source>
        <dbReference type="Proteomes" id="UP000766595"/>
    </source>
</evidence>
<keyword evidence="4" id="KW-1185">Reference proteome</keyword>
<evidence type="ECO:0000259" key="2">
    <source>
        <dbReference type="PROSITE" id="PS50208"/>
    </source>
</evidence>
<proteinExistence type="predicted"/>